<feature type="region of interest" description="Disordered" evidence="1">
    <location>
        <begin position="29"/>
        <end position="124"/>
    </location>
</feature>
<keyword evidence="4" id="KW-1185">Reference proteome</keyword>
<sequence>MRLSLSFVLALALATGPLATLALPAKGNSPAVKAHLNPGPTIKERKAALATASGSKSSLGAGNKNSGKPAKPASEPPKPAESEHTRMMNEMKSRRNKEVISNGNSKNSVAASSNIKKFQRTQFS</sequence>
<feature type="compositionally biased region" description="Basic and acidic residues" evidence="1">
    <location>
        <begin position="78"/>
        <end position="98"/>
    </location>
</feature>
<dbReference type="Proteomes" id="UP001150569">
    <property type="component" value="Unassembled WGS sequence"/>
</dbReference>
<evidence type="ECO:0000256" key="1">
    <source>
        <dbReference type="SAM" id="MobiDB-lite"/>
    </source>
</evidence>
<evidence type="ECO:0000313" key="4">
    <source>
        <dbReference type="Proteomes" id="UP001150569"/>
    </source>
</evidence>
<feature type="compositionally biased region" description="Polar residues" evidence="1">
    <location>
        <begin position="52"/>
        <end position="65"/>
    </location>
</feature>
<evidence type="ECO:0000256" key="2">
    <source>
        <dbReference type="SAM" id="SignalP"/>
    </source>
</evidence>
<evidence type="ECO:0000313" key="3">
    <source>
        <dbReference type="EMBL" id="KAJ1908575.1"/>
    </source>
</evidence>
<reference evidence="3" key="1">
    <citation type="submission" date="2022-07" db="EMBL/GenBank/DDBJ databases">
        <title>Phylogenomic reconstructions and comparative analyses of Kickxellomycotina fungi.</title>
        <authorList>
            <person name="Reynolds N.K."/>
            <person name="Stajich J.E."/>
            <person name="Barry K."/>
            <person name="Grigoriev I.V."/>
            <person name="Crous P."/>
            <person name="Smith M.E."/>
        </authorList>
    </citation>
    <scope>NUCLEOTIDE SEQUENCE</scope>
    <source>
        <strain evidence="3">RSA 861</strain>
    </source>
</reference>
<feature type="compositionally biased region" description="Polar residues" evidence="1">
    <location>
        <begin position="99"/>
        <end position="124"/>
    </location>
</feature>
<feature type="chain" id="PRO_5040851080" evidence="2">
    <location>
        <begin position="23"/>
        <end position="124"/>
    </location>
</feature>
<keyword evidence="2" id="KW-0732">Signal</keyword>
<accession>A0A9W7ZMY6</accession>
<feature type="signal peptide" evidence="2">
    <location>
        <begin position="1"/>
        <end position="22"/>
    </location>
</feature>
<organism evidence="3 4">
    <name type="scientific">Tieghemiomyces parasiticus</name>
    <dbReference type="NCBI Taxonomy" id="78921"/>
    <lineage>
        <taxon>Eukaryota</taxon>
        <taxon>Fungi</taxon>
        <taxon>Fungi incertae sedis</taxon>
        <taxon>Zoopagomycota</taxon>
        <taxon>Kickxellomycotina</taxon>
        <taxon>Dimargaritomycetes</taxon>
        <taxon>Dimargaritales</taxon>
        <taxon>Dimargaritaceae</taxon>
        <taxon>Tieghemiomyces</taxon>
    </lineage>
</organism>
<protein>
    <submittedName>
        <fullName evidence="3">Uncharacterized protein</fullName>
    </submittedName>
</protein>
<comment type="caution">
    <text evidence="3">The sequence shown here is derived from an EMBL/GenBank/DDBJ whole genome shotgun (WGS) entry which is preliminary data.</text>
</comment>
<name>A0A9W7ZMY6_9FUNG</name>
<dbReference type="AlphaFoldDB" id="A0A9W7ZMY6"/>
<feature type="non-terminal residue" evidence="3">
    <location>
        <position position="124"/>
    </location>
</feature>
<dbReference type="EMBL" id="JANBPT010001373">
    <property type="protein sequence ID" value="KAJ1908575.1"/>
    <property type="molecule type" value="Genomic_DNA"/>
</dbReference>
<gene>
    <name evidence="3" type="ORF">IWQ60_011645</name>
</gene>
<proteinExistence type="predicted"/>